<feature type="non-terminal residue" evidence="7">
    <location>
        <position position="190"/>
    </location>
</feature>
<proteinExistence type="predicted"/>
<evidence type="ECO:0000313" key="8">
    <source>
        <dbReference type="Proteomes" id="UP001465976"/>
    </source>
</evidence>
<sequence>MLQFQREAPTADEPIPAQATRITVTASASQAAQNQRAGLGRLNGLTSFLDGIDPNASSFTSTSSVSSQAPDDERVVVEELKRFRDEPIIEDGSATMNDFDLLRWWQLDRSKYPLLYKIAMDVLPIQESAVPCERIFSSSKETDTDRCNRLKPETFERLQIMKFIYRRNRLDFTQGLGITVEDSEGTEGQE</sequence>
<reference evidence="7 8" key="1">
    <citation type="submission" date="2024-02" db="EMBL/GenBank/DDBJ databases">
        <title>A draft genome for the cacao thread blight pathogen Marasmius crinis-equi.</title>
        <authorList>
            <person name="Cohen S.P."/>
            <person name="Baruah I.K."/>
            <person name="Amoako-Attah I."/>
            <person name="Bukari Y."/>
            <person name="Meinhardt L.W."/>
            <person name="Bailey B.A."/>
        </authorList>
    </citation>
    <scope>NUCLEOTIDE SEQUENCE [LARGE SCALE GENOMIC DNA]</scope>
    <source>
        <strain evidence="7 8">GH-76</strain>
    </source>
</reference>
<dbReference type="InterPro" id="IPR052035">
    <property type="entry name" value="ZnF_BED_domain_contain"/>
</dbReference>
<dbReference type="SUPFAM" id="SSF53098">
    <property type="entry name" value="Ribonuclease H-like"/>
    <property type="match status" value="1"/>
</dbReference>
<accession>A0ABR3ESI9</accession>
<feature type="domain" description="HAT C-terminal dimerisation" evidence="6">
    <location>
        <begin position="79"/>
        <end position="162"/>
    </location>
</feature>
<dbReference type="Proteomes" id="UP001465976">
    <property type="component" value="Unassembled WGS sequence"/>
</dbReference>
<dbReference type="InterPro" id="IPR008906">
    <property type="entry name" value="HATC_C_dom"/>
</dbReference>
<dbReference type="Pfam" id="PF05699">
    <property type="entry name" value="Dimer_Tnp_hAT"/>
    <property type="match status" value="1"/>
</dbReference>
<comment type="caution">
    <text evidence="7">The sequence shown here is derived from an EMBL/GenBank/DDBJ whole genome shotgun (WGS) entry which is preliminary data.</text>
</comment>
<dbReference type="PANTHER" id="PTHR46481:SF10">
    <property type="entry name" value="ZINC FINGER BED DOMAIN-CONTAINING PROTEIN 39"/>
    <property type="match status" value="1"/>
</dbReference>
<evidence type="ECO:0000256" key="1">
    <source>
        <dbReference type="ARBA" id="ARBA00004123"/>
    </source>
</evidence>
<dbReference type="InterPro" id="IPR012337">
    <property type="entry name" value="RNaseH-like_sf"/>
</dbReference>
<keyword evidence="2" id="KW-0479">Metal-binding</keyword>
<name>A0ABR3ESI9_9AGAR</name>
<evidence type="ECO:0000256" key="5">
    <source>
        <dbReference type="ARBA" id="ARBA00023242"/>
    </source>
</evidence>
<gene>
    <name evidence="7" type="ORF">V5O48_016148</name>
</gene>
<keyword evidence="3" id="KW-0863">Zinc-finger</keyword>
<protein>
    <recommendedName>
        <fullName evidence="6">HAT C-terminal dimerisation domain-containing protein</fullName>
    </recommendedName>
</protein>
<evidence type="ECO:0000259" key="6">
    <source>
        <dbReference type="Pfam" id="PF05699"/>
    </source>
</evidence>
<organism evidence="7 8">
    <name type="scientific">Marasmius crinis-equi</name>
    <dbReference type="NCBI Taxonomy" id="585013"/>
    <lineage>
        <taxon>Eukaryota</taxon>
        <taxon>Fungi</taxon>
        <taxon>Dikarya</taxon>
        <taxon>Basidiomycota</taxon>
        <taxon>Agaricomycotina</taxon>
        <taxon>Agaricomycetes</taxon>
        <taxon>Agaricomycetidae</taxon>
        <taxon>Agaricales</taxon>
        <taxon>Marasmiineae</taxon>
        <taxon>Marasmiaceae</taxon>
        <taxon>Marasmius</taxon>
    </lineage>
</organism>
<keyword evidence="4" id="KW-0862">Zinc</keyword>
<comment type="subcellular location">
    <subcellularLocation>
        <location evidence="1">Nucleus</location>
    </subcellularLocation>
</comment>
<evidence type="ECO:0000313" key="7">
    <source>
        <dbReference type="EMBL" id="KAL0565872.1"/>
    </source>
</evidence>
<evidence type="ECO:0000256" key="2">
    <source>
        <dbReference type="ARBA" id="ARBA00022723"/>
    </source>
</evidence>
<keyword evidence="5" id="KW-0539">Nucleus</keyword>
<keyword evidence="8" id="KW-1185">Reference proteome</keyword>
<evidence type="ECO:0000256" key="3">
    <source>
        <dbReference type="ARBA" id="ARBA00022771"/>
    </source>
</evidence>
<dbReference type="PANTHER" id="PTHR46481">
    <property type="entry name" value="ZINC FINGER BED DOMAIN-CONTAINING PROTEIN 4"/>
    <property type="match status" value="1"/>
</dbReference>
<dbReference type="EMBL" id="JBAHYK010002091">
    <property type="protein sequence ID" value="KAL0565872.1"/>
    <property type="molecule type" value="Genomic_DNA"/>
</dbReference>
<evidence type="ECO:0000256" key="4">
    <source>
        <dbReference type="ARBA" id="ARBA00022833"/>
    </source>
</evidence>